<evidence type="ECO:0000256" key="5">
    <source>
        <dbReference type="PROSITE-ProRule" id="PRU00309"/>
    </source>
</evidence>
<sequence length="156" mass="17035">KAILNYGLSHAEGDKLPYLKVAIFENSFLDLLDSGASHTILGQSGLNKLKHLSTLGDAKRTTCAVGSTCHSIGAITVPICPRDKTKLLDVLVVTSVPDSLILVPQCTNTSIKTPEKMFVSIPKNTKIRKKWLMLARRNPKDIAASTNAFMCEDHFN</sequence>
<comment type="caution">
    <text evidence="7">The sequence shown here is derived from an EMBL/GenBank/DDBJ whole genome shotgun (WGS) entry which is preliminary data.</text>
</comment>
<keyword evidence="3" id="KW-0862">Zinc</keyword>
<dbReference type="SUPFAM" id="SSF50630">
    <property type="entry name" value="Acid proteases"/>
    <property type="match status" value="1"/>
</dbReference>
<dbReference type="InterPro" id="IPR021109">
    <property type="entry name" value="Peptidase_aspartic_dom_sf"/>
</dbReference>
<dbReference type="Proteomes" id="UP000801492">
    <property type="component" value="Unassembled WGS sequence"/>
</dbReference>
<dbReference type="Pfam" id="PF05485">
    <property type="entry name" value="THAP"/>
    <property type="match status" value="1"/>
</dbReference>
<dbReference type="InterPro" id="IPR006612">
    <property type="entry name" value="THAP_Znf"/>
</dbReference>
<dbReference type="SUPFAM" id="SSF57716">
    <property type="entry name" value="Glucocorticoid receptor-like (DNA-binding domain)"/>
    <property type="match status" value="1"/>
</dbReference>
<evidence type="ECO:0000256" key="2">
    <source>
        <dbReference type="ARBA" id="ARBA00022771"/>
    </source>
</evidence>
<evidence type="ECO:0000256" key="4">
    <source>
        <dbReference type="ARBA" id="ARBA00023125"/>
    </source>
</evidence>
<reference evidence="7" key="1">
    <citation type="submission" date="2019-08" db="EMBL/GenBank/DDBJ databases">
        <title>The genome of the North American firefly Photinus pyralis.</title>
        <authorList>
            <consortium name="Photinus pyralis genome working group"/>
            <person name="Fallon T.R."/>
            <person name="Sander Lower S.E."/>
            <person name="Weng J.-K."/>
        </authorList>
    </citation>
    <scope>NUCLEOTIDE SEQUENCE</scope>
    <source>
        <strain evidence="7">TRF0915ILg1</strain>
        <tissue evidence="7">Whole body</tissue>
    </source>
</reference>
<evidence type="ECO:0000313" key="8">
    <source>
        <dbReference type="Proteomes" id="UP000801492"/>
    </source>
</evidence>
<dbReference type="GO" id="GO:0003677">
    <property type="term" value="F:DNA binding"/>
    <property type="evidence" value="ECO:0007669"/>
    <property type="project" value="UniProtKB-UniRule"/>
</dbReference>
<keyword evidence="2 5" id="KW-0863">Zinc-finger</keyword>
<proteinExistence type="predicted"/>
<dbReference type="EMBL" id="VTPC01052731">
    <property type="protein sequence ID" value="KAF2890425.1"/>
    <property type="molecule type" value="Genomic_DNA"/>
</dbReference>
<feature type="non-terminal residue" evidence="7">
    <location>
        <position position="156"/>
    </location>
</feature>
<gene>
    <name evidence="7" type="ORF">ILUMI_15748</name>
</gene>
<keyword evidence="4 5" id="KW-0238">DNA-binding</keyword>
<dbReference type="PROSITE" id="PS50950">
    <property type="entry name" value="ZF_THAP"/>
    <property type="match status" value="1"/>
</dbReference>
<protein>
    <recommendedName>
        <fullName evidence="6">THAP-type domain-containing protein</fullName>
    </recommendedName>
</protein>
<evidence type="ECO:0000313" key="7">
    <source>
        <dbReference type="EMBL" id="KAF2890425.1"/>
    </source>
</evidence>
<dbReference type="GO" id="GO:0008270">
    <property type="term" value="F:zinc ion binding"/>
    <property type="evidence" value="ECO:0007669"/>
    <property type="project" value="UniProtKB-KW"/>
</dbReference>
<evidence type="ECO:0000256" key="3">
    <source>
        <dbReference type="ARBA" id="ARBA00022833"/>
    </source>
</evidence>
<name>A0A8K0CVU7_IGNLU</name>
<organism evidence="7 8">
    <name type="scientific">Ignelater luminosus</name>
    <name type="common">Cucubano</name>
    <name type="synonym">Pyrophorus luminosus</name>
    <dbReference type="NCBI Taxonomy" id="2038154"/>
    <lineage>
        <taxon>Eukaryota</taxon>
        <taxon>Metazoa</taxon>
        <taxon>Ecdysozoa</taxon>
        <taxon>Arthropoda</taxon>
        <taxon>Hexapoda</taxon>
        <taxon>Insecta</taxon>
        <taxon>Pterygota</taxon>
        <taxon>Neoptera</taxon>
        <taxon>Endopterygota</taxon>
        <taxon>Coleoptera</taxon>
        <taxon>Polyphaga</taxon>
        <taxon>Elateriformia</taxon>
        <taxon>Elateroidea</taxon>
        <taxon>Elateridae</taxon>
        <taxon>Agrypninae</taxon>
        <taxon>Pyrophorini</taxon>
        <taxon>Ignelater</taxon>
    </lineage>
</organism>
<feature type="domain" description="THAP-type" evidence="6">
    <location>
        <begin position="96"/>
        <end position="156"/>
    </location>
</feature>
<evidence type="ECO:0000259" key="6">
    <source>
        <dbReference type="PROSITE" id="PS50950"/>
    </source>
</evidence>
<keyword evidence="8" id="KW-1185">Reference proteome</keyword>
<dbReference type="AlphaFoldDB" id="A0A8K0CVU7"/>
<feature type="non-terminal residue" evidence="7">
    <location>
        <position position="1"/>
    </location>
</feature>
<keyword evidence="1" id="KW-0479">Metal-binding</keyword>
<dbReference type="OrthoDB" id="8196774at2759"/>
<accession>A0A8K0CVU7</accession>
<evidence type="ECO:0000256" key="1">
    <source>
        <dbReference type="ARBA" id="ARBA00022723"/>
    </source>
</evidence>